<dbReference type="OrthoDB" id="443772at2759"/>
<name>A0A2B7YEX6_POLH7</name>
<accession>A0A2B7YEX6</accession>
<feature type="compositionally biased region" description="Basic and acidic residues" evidence="6">
    <location>
        <begin position="12"/>
        <end position="25"/>
    </location>
</feature>
<keyword evidence="5" id="KW-0539">Nucleus</keyword>
<protein>
    <recommendedName>
        <fullName evidence="9">rRNA-processing protein EBP2</fullName>
    </recommendedName>
</protein>
<dbReference type="GO" id="GO:0042273">
    <property type="term" value="P:ribosomal large subunit biogenesis"/>
    <property type="evidence" value="ECO:0007669"/>
    <property type="project" value="TreeGrafter"/>
</dbReference>
<dbReference type="GO" id="GO:0005730">
    <property type="term" value="C:nucleolus"/>
    <property type="evidence" value="ECO:0007669"/>
    <property type="project" value="UniProtKB-SubCell"/>
</dbReference>
<evidence type="ECO:0000256" key="2">
    <source>
        <dbReference type="ARBA" id="ARBA00007336"/>
    </source>
</evidence>
<feature type="compositionally biased region" description="Acidic residues" evidence="6">
    <location>
        <begin position="78"/>
        <end position="106"/>
    </location>
</feature>
<dbReference type="GO" id="GO:0006364">
    <property type="term" value="P:rRNA processing"/>
    <property type="evidence" value="ECO:0007669"/>
    <property type="project" value="TreeGrafter"/>
</dbReference>
<gene>
    <name evidence="7" type="ORF">AJ80_03932</name>
</gene>
<comment type="similarity">
    <text evidence="2">Belongs to the EBP2 family.</text>
</comment>
<dbReference type="PANTHER" id="PTHR13028">
    <property type="entry name" value="RRNA PROCESSING PROTEIN EBNA1-BINDING PROTEIN-RELATED"/>
    <property type="match status" value="1"/>
</dbReference>
<dbReference type="Pfam" id="PF05890">
    <property type="entry name" value="Ebp2"/>
    <property type="match status" value="1"/>
</dbReference>
<evidence type="ECO:0000256" key="1">
    <source>
        <dbReference type="ARBA" id="ARBA00004604"/>
    </source>
</evidence>
<evidence type="ECO:0000256" key="6">
    <source>
        <dbReference type="SAM" id="MobiDB-lite"/>
    </source>
</evidence>
<dbReference type="AlphaFoldDB" id="A0A2B7YEX6"/>
<dbReference type="InterPro" id="IPR008610">
    <property type="entry name" value="Ebp2"/>
</dbReference>
<feature type="compositionally biased region" description="Basic residues" evidence="6">
    <location>
        <begin position="369"/>
        <end position="381"/>
    </location>
</feature>
<feature type="region of interest" description="Disordered" evidence="6">
    <location>
        <begin position="1"/>
        <end position="109"/>
    </location>
</feature>
<sequence>MPKKSKLLNALDAHKDRNYELERQKKMQKSAAKRKKARTTEAVTENGEKKEDVVSEITDKIENEKDEESPEDGPAVEKDDEDEWEEEEEDDEEDIPLSELSGEDTQDVIPHQRLTINNSAAIRASLKRISFLNDKTPFLEHNSLTSLEPIDVPDPNDDLTRELAFYKVCVSGVTQARSLFKKEGVPFSRPTDYFAEMVKSDEHMGIVKKKMIEEAAAKKASAEAKKQRELKKFGKQVQVAKLQQRHKEKKETLEKISSLKRKRKNDASGPIEDEDLFDVALDDASKSDPKHKRSRGDKDNNKRSGGGGPVTKRHKKDEKYGFGGKKRFGKSGDAASSGDMSGFSVGRMKGKPKGSGGAGGGGGGGAGKRLGKSRRGAGKRD</sequence>
<feature type="compositionally biased region" description="Basic residues" evidence="6">
    <location>
        <begin position="26"/>
        <end position="37"/>
    </location>
</feature>
<evidence type="ECO:0000256" key="3">
    <source>
        <dbReference type="ARBA" id="ARBA00022517"/>
    </source>
</evidence>
<dbReference type="PANTHER" id="PTHR13028:SF0">
    <property type="entry name" value="RRNA-PROCESSING PROTEIN EBP2-RELATED"/>
    <property type="match status" value="1"/>
</dbReference>
<feature type="region of interest" description="Disordered" evidence="6">
    <location>
        <begin position="237"/>
        <end position="381"/>
    </location>
</feature>
<evidence type="ECO:0000256" key="5">
    <source>
        <dbReference type="ARBA" id="ARBA00023242"/>
    </source>
</evidence>
<evidence type="ECO:0000256" key="4">
    <source>
        <dbReference type="ARBA" id="ARBA00023054"/>
    </source>
</evidence>
<feature type="compositionally biased region" description="Low complexity" evidence="6">
    <location>
        <begin position="331"/>
        <end position="344"/>
    </location>
</feature>
<dbReference type="Proteomes" id="UP000224634">
    <property type="component" value="Unassembled WGS sequence"/>
</dbReference>
<keyword evidence="8" id="KW-1185">Reference proteome</keyword>
<dbReference type="EMBL" id="PDNA01000047">
    <property type="protein sequence ID" value="PGH19432.1"/>
    <property type="molecule type" value="Genomic_DNA"/>
</dbReference>
<evidence type="ECO:0008006" key="9">
    <source>
        <dbReference type="Google" id="ProtNLM"/>
    </source>
</evidence>
<proteinExistence type="inferred from homology"/>
<dbReference type="GO" id="GO:0034399">
    <property type="term" value="C:nuclear periphery"/>
    <property type="evidence" value="ECO:0007669"/>
    <property type="project" value="TreeGrafter"/>
</dbReference>
<organism evidence="7 8">
    <name type="scientific">Polytolypa hystricis (strain UAMH7299)</name>
    <dbReference type="NCBI Taxonomy" id="1447883"/>
    <lineage>
        <taxon>Eukaryota</taxon>
        <taxon>Fungi</taxon>
        <taxon>Dikarya</taxon>
        <taxon>Ascomycota</taxon>
        <taxon>Pezizomycotina</taxon>
        <taxon>Eurotiomycetes</taxon>
        <taxon>Eurotiomycetidae</taxon>
        <taxon>Onygenales</taxon>
        <taxon>Onygenales incertae sedis</taxon>
        <taxon>Polytolypa</taxon>
    </lineage>
</organism>
<evidence type="ECO:0000313" key="7">
    <source>
        <dbReference type="EMBL" id="PGH19432.1"/>
    </source>
</evidence>
<comment type="subcellular location">
    <subcellularLocation>
        <location evidence="1">Nucleus</location>
        <location evidence="1">Nucleolus</location>
    </subcellularLocation>
</comment>
<feature type="compositionally biased region" description="Basic and acidic residues" evidence="6">
    <location>
        <begin position="46"/>
        <end position="63"/>
    </location>
</feature>
<feature type="compositionally biased region" description="Acidic residues" evidence="6">
    <location>
        <begin position="271"/>
        <end position="281"/>
    </location>
</feature>
<evidence type="ECO:0000313" key="8">
    <source>
        <dbReference type="Proteomes" id="UP000224634"/>
    </source>
</evidence>
<dbReference type="GO" id="GO:0030687">
    <property type="term" value="C:preribosome, large subunit precursor"/>
    <property type="evidence" value="ECO:0007669"/>
    <property type="project" value="TreeGrafter"/>
</dbReference>
<feature type="compositionally biased region" description="Gly residues" evidence="6">
    <location>
        <begin position="353"/>
        <end position="368"/>
    </location>
</feature>
<keyword evidence="4" id="KW-0175">Coiled coil</keyword>
<keyword evidence="3" id="KW-0690">Ribosome biogenesis</keyword>
<dbReference type="STRING" id="1447883.A0A2B7YEX6"/>
<comment type="caution">
    <text evidence="7">The sequence shown here is derived from an EMBL/GenBank/DDBJ whole genome shotgun (WGS) entry which is preliminary data.</text>
</comment>
<reference evidence="7 8" key="1">
    <citation type="submission" date="2017-10" db="EMBL/GenBank/DDBJ databases">
        <title>Comparative genomics in systemic dimorphic fungi from Ajellomycetaceae.</title>
        <authorList>
            <person name="Munoz J.F."/>
            <person name="Mcewen J.G."/>
            <person name="Clay O.K."/>
            <person name="Cuomo C.A."/>
        </authorList>
    </citation>
    <scope>NUCLEOTIDE SEQUENCE [LARGE SCALE GENOMIC DNA]</scope>
    <source>
        <strain evidence="7 8">UAMH7299</strain>
    </source>
</reference>